<evidence type="ECO:0000259" key="4">
    <source>
        <dbReference type="Pfam" id="PF06738"/>
    </source>
</evidence>
<evidence type="ECO:0000256" key="1">
    <source>
        <dbReference type="ARBA" id="ARBA00034125"/>
    </source>
</evidence>
<feature type="transmembrane region" description="Helical" evidence="3">
    <location>
        <begin position="110"/>
        <end position="132"/>
    </location>
</feature>
<gene>
    <name evidence="5" type="ORF">ACFQBT_07915</name>
</gene>
<comment type="caution">
    <text evidence="5">The sequence shown here is derived from an EMBL/GenBank/DDBJ whole genome shotgun (WGS) entry which is preliminary data.</text>
</comment>
<feature type="region of interest" description="Disordered" evidence="2">
    <location>
        <begin position="1"/>
        <end position="94"/>
    </location>
</feature>
<evidence type="ECO:0000256" key="3">
    <source>
        <dbReference type="SAM" id="Phobius"/>
    </source>
</evidence>
<feature type="transmembrane region" description="Helical" evidence="3">
    <location>
        <begin position="422"/>
        <end position="442"/>
    </location>
</feature>
<feature type="transmembrane region" description="Helical" evidence="3">
    <location>
        <begin position="388"/>
        <end position="410"/>
    </location>
</feature>
<keyword evidence="6" id="KW-1185">Reference proteome</keyword>
<dbReference type="InterPro" id="IPR010619">
    <property type="entry name" value="ThrE-like_N"/>
</dbReference>
<feature type="compositionally biased region" description="Low complexity" evidence="2">
    <location>
        <begin position="61"/>
        <end position="93"/>
    </location>
</feature>
<dbReference type="EMBL" id="JBHSWJ010000002">
    <property type="protein sequence ID" value="MFC6713756.1"/>
    <property type="molecule type" value="Genomic_DNA"/>
</dbReference>
<dbReference type="Pfam" id="PF06738">
    <property type="entry name" value="ThrE"/>
    <property type="match status" value="1"/>
</dbReference>
<feature type="transmembrane region" description="Helical" evidence="3">
    <location>
        <begin position="350"/>
        <end position="367"/>
    </location>
</feature>
<feature type="transmembrane region" description="Helical" evidence="3">
    <location>
        <begin position="300"/>
        <end position="316"/>
    </location>
</feature>
<name>A0ABW2ARM1_9MICO</name>
<accession>A0ABW2ARM1</accession>
<dbReference type="InterPro" id="IPR051361">
    <property type="entry name" value="ThrE/Ser_Exporter"/>
</dbReference>
<feature type="transmembrane region" description="Helical" evidence="3">
    <location>
        <begin position="504"/>
        <end position="525"/>
    </location>
</feature>
<feature type="compositionally biased region" description="Low complexity" evidence="2">
    <location>
        <begin position="23"/>
        <end position="54"/>
    </location>
</feature>
<keyword evidence="3" id="KW-1133">Transmembrane helix</keyword>
<keyword evidence="3" id="KW-0812">Transmembrane</keyword>
<reference evidence="6" key="1">
    <citation type="journal article" date="2019" name="Int. J. Syst. Evol. Microbiol.">
        <title>The Global Catalogue of Microorganisms (GCM) 10K type strain sequencing project: providing services to taxonomists for standard genome sequencing and annotation.</title>
        <authorList>
            <consortium name="The Broad Institute Genomics Platform"/>
            <consortium name="The Broad Institute Genome Sequencing Center for Infectious Disease"/>
            <person name="Wu L."/>
            <person name="Ma J."/>
        </authorList>
    </citation>
    <scope>NUCLEOTIDE SEQUENCE [LARGE SCALE GENOMIC DNA]</scope>
    <source>
        <strain evidence="6">NBRC 106593</strain>
    </source>
</reference>
<feature type="domain" description="Threonine/serine exporter-like N-terminal" evidence="4">
    <location>
        <begin position="169"/>
        <end position="408"/>
    </location>
</feature>
<dbReference type="PANTHER" id="PTHR31082:SF4">
    <property type="entry name" value="PHEROMONE-REGULATED MEMBRANE PROTEIN 10"/>
    <property type="match status" value="1"/>
</dbReference>
<evidence type="ECO:0000313" key="5">
    <source>
        <dbReference type="EMBL" id="MFC6713756.1"/>
    </source>
</evidence>
<protein>
    <submittedName>
        <fullName evidence="5">Threonine/serine exporter ThrE family protein</fullName>
    </submittedName>
</protein>
<evidence type="ECO:0000313" key="6">
    <source>
        <dbReference type="Proteomes" id="UP001596356"/>
    </source>
</evidence>
<feature type="transmembrane region" description="Helical" evidence="3">
    <location>
        <begin position="454"/>
        <end position="484"/>
    </location>
</feature>
<organism evidence="5 6">
    <name type="scientific">Branchiibius cervicis</name>
    <dbReference type="NCBI Taxonomy" id="908252"/>
    <lineage>
        <taxon>Bacteria</taxon>
        <taxon>Bacillati</taxon>
        <taxon>Actinomycetota</taxon>
        <taxon>Actinomycetes</taxon>
        <taxon>Micrococcales</taxon>
        <taxon>Dermacoccaceae</taxon>
        <taxon>Branchiibius</taxon>
    </lineage>
</organism>
<feature type="transmembrane region" description="Helical" evidence="3">
    <location>
        <begin position="323"/>
        <end position="344"/>
    </location>
</feature>
<feature type="transmembrane region" description="Helical" evidence="3">
    <location>
        <begin position="532"/>
        <end position="555"/>
    </location>
</feature>
<sequence>MLLSLPAATDTTTVSDPAAASGTATDTPTETSTTPQTTPAPTTPPDSATSTEPEGGQTARTTTTPGSSSISTTTTTTPTVTTTTTSTTTSTSTQVEWISPPAAASGNVPWPLALTGVVVTLAAIAAGIAWYVKTRAAGRRAAGRPAHTTAAPQVAQPASPTDRRDLLRFLTVLGEAMLDISAPLIQVNHTLRKVAAAGGEPKAAIITLPTALLVSVPGVEDSATAAIGGGERDIDLSQMQGVTEVAEQAGDGSLTPRDGLARLSAIADADYPYPAVVQVAGYTGMSIGIALLLGANPLDLGVAAVLGVLTAVVLRWTARIDPVYSAMVVLATAFVVAVITFLLARTGWDLNLLAVLIPPLITFLPGAQLTNGTIDLVTKQIVSGSSRLASGFMQLALLAVGITAAASLLGVPASLTRNAQSVFGPLAPWAGVLIYGTGLVFYKAARPGARRWILLVLVVAYAGQVVGGLLFGSAVSAMVGAFFMTPAAMIVSTRPTGPPPLVSFLPAFWLLVPGALGLVGVTTAVGGGSTAVATLITTATTLVTISLGVLAGLAVSRPFEDRLRARSARR</sequence>
<dbReference type="PANTHER" id="PTHR31082">
    <property type="entry name" value="PHEROMONE-REGULATED MEMBRANE PROTEIN 10"/>
    <property type="match status" value="1"/>
</dbReference>
<comment type="similarity">
    <text evidence="1">Belongs to the ThrE exporter (TC 2.A.79) family.</text>
</comment>
<keyword evidence="3" id="KW-0472">Membrane</keyword>
<proteinExistence type="inferred from homology"/>
<dbReference type="RefSeq" id="WP_377821762.1">
    <property type="nucleotide sequence ID" value="NZ_JBHSWJ010000002.1"/>
</dbReference>
<evidence type="ECO:0000256" key="2">
    <source>
        <dbReference type="SAM" id="MobiDB-lite"/>
    </source>
</evidence>
<dbReference type="Proteomes" id="UP001596356">
    <property type="component" value="Unassembled WGS sequence"/>
</dbReference>